<dbReference type="VEuPathDB" id="FungiDB:MELLADRAFT_85033"/>
<dbReference type="RefSeq" id="XP_007408429.1">
    <property type="nucleotide sequence ID" value="XM_007408367.1"/>
</dbReference>
<evidence type="ECO:0000313" key="3">
    <source>
        <dbReference type="Proteomes" id="UP000001072"/>
    </source>
</evidence>
<proteinExistence type="predicted"/>
<feature type="compositionally biased region" description="Acidic residues" evidence="1">
    <location>
        <begin position="71"/>
        <end position="90"/>
    </location>
</feature>
<sequence>MERSYFLSHSSGRSGRSRPEMVSIPNSIIFFFFEGFLSLESEDSEEESEVLDELDELEEERLRPDFTFRFEEDDSEDEEVEDESLELSELDEDELELELDKEAFMASMSSCSIAYNKRSIKGAEAPSLATAAGALGLADLPSPVETFEAFNKAGAV</sequence>
<keyword evidence="3" id="KW-1185">Reference proteome</keyword>
<accession>F4RH32</accession>
<gene>
    <name evidence="2" type="ORF">MELLADRAFT_85033</name>
</gene>
<evidence type="ECO:0000256" key="1">
    <source>
        <dbReference type="SAM" id="MobiDB-lite"/>
    </source>
</evidence>
<protein>
    <submittedName>
        <fullName evidence="2">Uncharacterized protein</fullName>
    </submittedName>
</protein>
<dbReference type="EMBL" id="GL883101">
    <property type="protein sequence ID" value="EGG08231.1"/>
    <property type="molecule type" value="Genomic_DNA"/>
</dbReference>
<reference evidence="3" key="1">
    <citation type="journal article" date="2011" name="Proc. Natl. Acad. Sci. U.S.A.">
        <title>Obligate biotrophy features unraveled by the genomic analysis of rust fungi.</title>
        <authorList>
            <person name="Duplessis S."/>
            <person name="Cuomo C.A."/>
            <person name="Lin Y.-C."/>
            <person name="Aerts A."/>
            <person name="Tisserant E."/>
            <person name="Veneault-Fourrey C."/>
            <person name="Joly D.L."/>
            <person name="Hacquard S."/>
            <person name="Amselem J."/>
            <person name="Cantarel B.L."/>
            <person name="Chiu R."/>
            <person name="Coutinho P.M."/>
            <person name="Feau N."/>
            <person name="Field M."/>
            <person name="Frey P."/>
            <person name="Gelhaye E."/>
            <person name="Goldberg J."/>
            <person name="Grabherr M.G."/>
            <person name="Kodira C.D."/>
            <person name="Kohler A."/>
            <person name="Kuees U."/>
            <person name="Lindquist E.A."/>
            <person name="Lucas S.M."/>
            <person name="Mago R."/>
            <person name="Mauceli E."/>
            <person name="Morin E."/>
            <person name="Murat C."/>
            <person name="Pangilinan J.L."/>
            <person name="Park R."/>
            <person name="Pearson M."/>
            <person name="Quesneville H."/>
            <person name="Rouhier N."/>
            <person name="Sakthikumar S."/>
            <person name="Salamov A.A."/>
            <person name="Schmutz J."/>
            <person name="Selles B."/>
            <person name="Shapiro H."/>
            <person name="Tanguay P."/>
            <person name="Tuskan G.A."/>
            <person name="Henrissat B."/>
            <person name="Van de Peer Y."/>
            <person name="Rouze P."/>
            <person name="Ellis J.G."/>
            <person name="Dodds P.N."/>
            <person name="Schein J.E."/>
            <person name="Zhong S."/>
            <person name="Hamelin R.C."/>
            <person name="Grigoriev I.V."/>
            <person name="Szabo L.J."/>
            <person name="Martin F."/>
        </authorList>
    </citation>
    <scope>NUCLEOTIDE SEQUENCE [LARGE SCALE GENOMIC DNA]</scope>
    <source>
        <strain evidence="3">98AG31 / pathotype 3-4-7</strain>
    </source>
</reference>
<dbReference type="InParanoid" id="F4RH32"/>
<dbReference type="KEGG" id="mlr:MELLADRAFT_85033"/>
<feature type="region of interest" description="Disordered" evidence="1">
    <location>
        <begin position="68"/>
        <end position="90"/>
    </location>
</feature>
<dbReference type="GeneID" id="18933698"/>
<dbReference type="Proteomes" id="UP000001072">
    <property type="component" value="Unassembled WGS sequence"/>
</dbReference>
<name>F4RH32_MELLP</name>
<evidence type="ECO:0000313" key="2">
    <source>
        <dbReference type="EMBL" id="EGG08231.1"/>
    </source>
</evidence>
<organism evidence="3">
    <name type="scientific">Melampsora larici-populina (strain 98AG31 / pathotype 3-4-7)</name>
    <name type="common">Poplar leaf rust fungus</name>
    <dbReference type="NCBI Taxonomy" id="747676"/>
    <lineage>
        <taxon>Eukaryota</taxon>
        <taxon>Fungi</taxon>
        <taxon>Dikarya</taxon>
        <taxon>Basidiomycota</taxon>
        <taxon>Pucciniomycotina</taxon>
        <taxon>Pucciniomycetes</taxon>
        <taxon>Pucciniales</taxon>
        <taxon>Melampsoraceae</taxon>
        <taxon>Melampsora</taxon>
    </lineage>
</organism>
<dbReference type="HOGENOM" id="CLU_1687021_0_0_1"/>
<dbReference type="AlphaFoldDB" id="F4RH32"/>